<evidence type="ECO:0000313" key="3">
    <source>
        <dbReference type="Proteomes" id="UP000677054"/>
    </source>
</evidence>
<dbReference type="EMBL" id="CAJPEV010001426">
    <property type="protein sequence ID" value="CAG0892572.1"/>
    <property type="molecule type" value="Genomic_DNA"/>
</dbReference>
<dbReference type="Gene3D" id="3.40.50.300">
    <property type="entry name" value="P-loop containing nucleotide triphosphate hydrolases"/>
    <property type="match status" value="1"/>
</dbReference>
<dbReference type="EMBL" id="LR900943">
    <property type="protein sequence ID" value="CAD7247340.1"/>
    <property type="molecule type" value="Genomic_DNA"/>
</dbReference>
<dbReference type="SUPFAM" id="SSF52540">
    <property type="entry name" value="P-loop containing nucleoside triphosphate hydrolases"/>
    <property type="match status" value="1"/>
</dbReference>
<proteinExistence type="predicted"/>
<dbReference type="InterPro" id="IPR027417">
    <property type="entry name" value="P-loop_NTPase"/>
</dbReference>
<protein>
    <submittedName>
        <fullName evidence="2">Uncharacterized protein</fullName>
    </submittedName>
</protein>
<keyword evidence="3" id="KW-1185">Reference proteome</keyword>
<dbReference type="AlphaFoldDB" id="A0A7R9A7B7"/>
<accession>A0A7R9A7B7</accession>
<reference evidence="2" key="1">
    <citation type="submission" date="2020-11" db="EMBL/GenBank/DDBJ databases">
        <authorList>
            <person name="Tran Van P."/>
        </authorList>
    </citation>
    <scope>NUCLEOTIDE SEQUENCE</scope>
</reference>
<evidence type="ECO:0000256" key="1">
    <source>
        <dbReference type="SAM" id="MobiDB-lite"/>
    </source>
</evidence>
<evidence type="ECO:0000313" key="2">
    <source>
        <dbReference type="EMBL" id="CAD7247340.1"/>
    </source>
</evidence>
<feature type="compositionally biased region" description="Basic and acidic residues" evidence="1">
    <location>
        <begin position="30"/>
        <end position="46"/>
    </location>
</feature>
<dbReference type="Proteomes" id="UP000677054">
    <property type="component" value="Unassembled WGS sequence"/>
</dbReference>
<organism evidence="2">
    <name type="scientific">Darwinula stevensoni</name>
    <dbReference type="NCBI Taxonomy" id="69355"/>
    <lineage>
        <taxon>Eukaryota</taxon>
        <taxon>Metazoa</taxon>
        <taxon>Ecdysozoa</taxon>
        <taxon>Arthropoda</taxon>
        <taxon>Crustacea</taxon>
        <taxon>Oligostraca</taxon>
        <taxon>Ostracoda</taxon>
        <taxon>Podocopa</taxon>
        <taxon>Podocopida</taxon>
        <taxon>Darwinulocopina</taxon>
        <taxon>Darwinuloidea</taxon>
        <taxon>Darwinulidae</taxon>
        <taxon>Darwinula</taxon>
    </lineage>
</organism>
<feature type="region of interest" description="Disordered" evidence="1">
    <location>
        <begin position="21"/>
        <end position="59"/>
    </location>
</feature>
<name>A0A7R9A7B7_9CRUS</name>
<sequence length="772" mass="87974">MPDTGDSEQYLREYRRLVSEGSSFQLADNEGQKETQEKYRKQEQLKTKMKNSSKKSLTTLKTLSRGNMTESLEWNRHEDTLLGDDQGYHSDYKEFSSVVDLPLENTEFKGKSNKGIHISSIFLPLSRKKDPRNTSTNRSVLFLTGRHGTGKTYWLLNRAKKLAKKGEPVVIVNMSSGKLTNDVKANVSKDNIKVMDSLEFLGDSQHVISHFFEKVNVLGDCHVLVDEMPLNFGMNSEDTEEIGRMWRNLTDNKKCRSLWIAWRPSDTSYPENLELQKVIDIVGKEKVKTFASFKRSTKELDNFCEEVTRFIQKRFPCMSFLPMYMDPMHVLEPMENTAESRTLDLCKSNCPVIIASPQEYKWACLWAPTAAVEISLSMIDSPPFAIIARTDWERDALVRELRGRYREGVTFLDSEGRLRGASKPRFLVFYQDQVTGLAFENLILLKDGNLFYKSWSKMVAMARQSLHVITTDPLPTDDREEPSQLKLFSSYLLRKPAQPFEDLLHSDPLDESAYIEAPWSSGAHLPDFPPSTDTMDVVREIEILFGIKERLKLAGLGGVVEALDVHDLLGQHGLRNYQSLSPGVMQKLLVKMLEKVEDEGRKLHVAFDDAPIHPCGRPGDTEILRREWESILESFSQCRNSLASLSIAFQPYYEYHTTTFDVKQFVEGIQLPRGVGVRNLVRGYRDSGFPHLLRHILYHESPVELRVNPGLLSTRLQSTSVVFGRKPTLITPPLEAHYHGEFTCLCGPSQGCVAVTAATYLHSHMLVRVFMP</sequence>
<gene>
    <name evidence="2" type="ORF">DSTB1V02_LOCUS7173</name>
</gene>